<evidence type="ECO:0000256" key="1">
    <source>
        <dbReference type="SAM" id="MobiDB-lite"/>
    </source>
</evidence>
<name>A0A4Y7TR39_COPMI</name>
<feature type="compositionally biased region" description="Low complexity" evidence="1">
    <location>
        <begin position="225"/>
        <end position="238"/>
    </location>
</feature>
<feature type="region of interest" description="Disordered" evidence="1">
    <location>
        <begin position="23"/>
        <end position="65"/>
    </location>
</feature>
<proteinExistence type="predicted"/>
<gene>
    <name evidence="3" type="ORF">FA13DRAFT_1787028</name>
</gene>
<dbReference type="AlphaFoldDB" id="A0A4Y7TR39"/>
<accession>A0A4Y7TR39</accession>
<dbReference type="STRING" id="71717.A0A4Y7TR39"/>
<dbReference type="OrthoDB" id="312874at2759"/>
<dbReference type="EMBL" id="QPFP01000005">
    <property type="protein sequence ID" value="TEB36650.1"/>
    <property type="molecule type" value="Genomic_DNA"/>
</dbReference>
<dbReference type="InterPro" id="IPR040976">
    <property type="entry name" value="Pkinase_fungal"/>
</dbReference>
<reference evidence="3 4" key="1">
    <citation type="journal article" date="2019" name="Nat. Ecol. Evol.">
        <title>Megaphylogeny resolves global patterns of mushroom evolution.</title>
        <authorList>
            <person name="Varga T."/>
            <person name="Krizsan K."/>
            <person name="Foldi C."/>
            <person name="Dima B."/>
            <person name="Sanchez-Garcia M."/>
            <person name="Sanchez-Ramirez S."/>
            <person name="Szollosi G.J."/>
            <person name="Szarkandi J.G."/>
            <person name="Papp V."/>
            <person name="Albert L."/>
            <person name="Andreopoulos W."/>
            <person name="Angelini C."/>
            <person name="Antonin V."/>
            <person name="Barry K.W."/>
            <person name="Bougher N.L."/>
            <person name="Buchanan P."/>
            <person name="Buyck B."/>
            <person name="Bense V."/>
            <person name="Catcheside P."/>
            <person name="Chovatia M."/>
            <person name="Cooper J."/>
            <person name="Damon W."/>
            <person name="Desjardin D."/>
            <person name="Finy P."/>
            <person name="Geml J."/>
            <person name="Haridas S."/>
            <person name="Hughes K."/>
            <person name="Justo A."/>
            <person name="Karasinski D."/>
            <person name="Kautmanova I."/>
            <person name="Kiss B."/>
            <person name="Kocsube S."/>
            <person name="Kotiranta H."/>
            <person name="LaButti K.M."/>
            <person name="Lechner B.E."/>
            <person name="Liimatainen K."/>
            <person name="Lipzen A."/>
            <person name="Lukacs Z."/>
            <person name="Mihaltcheva S."/>
            <person name="Morgado L.N."/>
            <person name="Niskanen T."/>
            <person name="Noordeloos M.E."/>
            <person name="Ohm R.A."/>
            <person name="Ortiz-Santana B."/>
            <person name="Ovrebo C."/>
            <person name="Racz N."/>
            <person name="Riley R."/>
            <person name="Savchenko A."/>
            <person name="Shiryaev A."/>
            <person name="Soop K."/>
            <person name="Spirin V."/>
            <person name="Szebenyi C."/>
            <person name="Tomsovsky M."/>
            <person name="Tulloss R.E."/>
            <person name="Uehling J."/>
            <person name="Grigoriev I.V."/>
            <person name="Vagvolgyi C."/>
            <person name="Papp T."/>
            <person name="Martin F.M."/>
            <person name="Miettinen O."/>
            <person name="Hibbett D.S."/>
            <person name="Nagy L.G."/>
        </authorList>
    </citation>
    <scope>NUCLEOTIDE SEQUENCE [LARGE SCALE GENOMIC DNA]</scope>
    <source>
        <strain evidence="3 4">FP101781</strain>
    </source>
</reference>
<feature type="domain" description="Fungal-type protein kinase" evidence="2">
    <location>
        <begin position="71"/>
        <end position="229"/>
    </location>
</feature>
<feature type="compositionally biased region" description="Acidic residues" evidence="1">
    <location>
        <begin position="24"/>
        <end position="45"/>
    </location>
</feature>
<sequence>MPKPPDMACLGIRHVVMYRWGDNDIGEDEDEGGEDDDSSDGEDGENGTHSNEGSKKSCSRLGGENTFQDNKKARVDESLVEGEIQLACYTLETLAATLRFWVIGILLDKNTVTVCYFDRHLVVCTELFSFSLQPQKLALVLYAINQCSPTQLGFDPHLRPWSSHTTDEITAKMMAALNRPVKDPVGSFIEYTPSEVEEVGPGEDPELPISLRIEEVLQRPEDLLSRGTLTSRSSAGSLMAPTRTRNMPTSSAGL</sequence>
<feature type="compositionally biased region" description="Polar residues" evidence="1">
    <location>
        <begin position="243"/>
        <end position="254"/>
    </location>
</feature>
<dbReference type="Pfam" id="PF17667">
    <property type="entry name" value="Pkinase_fungal"/>
    <property type="match status" value="1"/>
</dbReference>
<evidence type="ECO:0000259" key="2">
    <source>
        <dbReference type="Pfam" id="PF17667"/>
    </source>
</evidence>
<comment type="caution">
    <text evidence="3">The sequence shown here is derived from an EMBL/GenBank/DDBJ whole genome shotgun (WGS) entry which is preliminary data.</text>
</comment>
<organism evidence="3 4">
    <name type="scientific">Coprinellus micaceus</name>
    <name type="common">Glistening ink-cap mushroom</name>
    <name type="synonym">Coprinus micaceus</name>
    <dbReference type="NCBI Taxonomy" id="71717"/>
    <lineage>
        <taxon>Eukaryota</taxon>
        <taxon>Fungi</taxon>
        <taxon>Dikarya</taxon>
        <taxon>Basidiomycota</taxon>
        <taxon>Agaricomycotina</taxon>
        <taxon>Agaricomycetes</taxon>
        <taxon>Agaricomycetidae</taxon>
        <taxon>Agaricales</taxon>
        <taxon>Agaricineae</taxon>
        <taxon>Psathyrellaceae</taxon>
        <taxon>Coprinellus</taxon>
    </lineage>
</organism>
<protein>
    <recommendedName>
        <fullName evidence="2">Fungal-type protein kinase domain-containing protein</fullName>
    </recommendedName>
</protein>
<evidence type="ECO:0000313" key="4">
    <source>
        <dbReference type="Proteomes" id="UP000298030"/>
    </source>
</evidence>
<feature type="region of interest" description="Disordered" evidence="1">
    <location>
        <begin position="224"/>
        <end position="254"/>
    </location>
</feature>
<evidence type="ECO:0000313" key="3">
    <source>
        <dbReference type="EMBL" id="TEB36650.1"/>
    </source>
</evidence>
<dbReference type="Proteomes" id="UP000298030">
    <property type="component" value="Unassembled WGS sequence"/>
</dbReference>
<keyword evidence="4" id="KW-1185">Reference proteome</keyword>